<comment type="caution">
    <text evidence="4">The sequence shown here is derived from an EMBL/GenBank/DDBJ whole genome shotgun (WGS) entry which is preliminary data.</text>
</comment>
<accession>A0AAD8IB74</accession>
<evidence type="ECO:0000256" key="3">
    <source>
        <dbReference type="ARBA" id="ARBA00022962"/>
    </source>
</evidence>
<protein>
    <submittedName>
        <fullName evidence="4">Uncharacterized protein</fullName>
    </submittedName>
</protein>
<reference evidence="4" key="1">
    <citation type="submission" date="2023-02" db="EMBL/GenBank/DDBJ databases">
        <title>Genome of toxic invasive species Heracleum sosnowskyi carries increased number of genes despite the absence of recent whole-genome duplications.</title>
        <authorList>
            <person name="Schelkunov M."/>
            <person name="Shtratnikova V."/>
            <person name="Makarenko M."/>
            <person name="Klepikova A."/>
            <person name="Omelchenko D."/>
            <person name="Novikova G."/>
            <person name="Obukhova E."/>
            <person name="Bogdanov V."/>
            <person name="Penin A."/>
            <person name="Logacheva M."/>
        </authorList>
    </citation>
    <scope>NUCLEOTIDE SEQUENCE</scope>
    <source>
        <strain evidence="4">Hsosn_3</strain>
        <tissue evidence="4">Leaf</tissue>
    </source>
</reference>
<keyword evidence="5" id="KW-1185">Reference proteome</keyword>
<evidence type="ECO:0000256" key="1">
    <source>
        <dbReference type="ARBA" id="ARBA00022605"/>
    </source>
</evidence>
<dbReference type="InterPro" id="IPR014729">
    <property type="entry name" value="Rossmann-like_a/b/a_fold"/>
</dbReference>
<evidence type="ECO:0000256" key="2">
    <source>
        <dbReference type="ARBA" id="ARBA00022888"/>
    </source>
</evidence>
<keyword evidence="1" id="KW-0028">Amino-acid biosynthesis</keyword>
<dbReference type="PANTHER" id="PTHR45937:SF1">
    <property type="entry name" value="ASPARAGINE SYNTHETASE DOMAIN-CONTAINING PROTEIN 1"/>
    <property type="match status" value="1"/>
</dbReference>
<keyword evidence="2" id="KW-0061">Asparagine biosynthesis</keyword>
<dbReference type="GO" id="GO:0006529">
    <property type="term" value="P:asparagine biosynthetic process"/>
    <property type="evidence" value="ECO:0007669"/>
    <property type="project" value="UniProtKB-KW"/>
</dbReference>
<organism evidence="4 5">
    <name type="scientific">Heracleum sosnowskyi</name>
    <dbReference type="NCBI Taxonomy" id="360622"/>
    <lineage>
        <taxon>Eukaryota</taxon>
        <taxon>Viridiplantae</taxon>
        <taxon>Streptophyta</taxon>
        <taxon>Embryophyta</taxon>
        <taxon>Tracheophyta</taxon>
        <taxon>Spermatophyta</taxon>
        <taxon>Magnoliopsida</taxon>
        <taxon>eudicotyledons</taxon>
        <taxon>Gunneridae</taxon>
        <taxon>Pentapetalae</taxon>
        <taxon>asterids</taxon>
        <taxon>campanulids</taxon>
        <taxon>Apiales</taxon>
        <taxon>Apiaceae</taxon>
        <taxon>Apioideae</taxon>
        <taxon>apioid superclade</taxon>
        <taxon>Tordylieae</taxon>
        <taxon>Tordyliinae</taxon>
        <taxon>Heracleum</taxon>
    </lineage>
</organism>
<dbReference type="PANTHER" id="PTHR45937">
    <property type="entry name" value="ASPARAGINE SYNTHETASE DOMAIN-CONTAINING PROTEIN 1"/>
    <property type="match status" value="1"/>
</dbReference>
<evidence type="ECO:0000313" key="4">
    <source>
        <dbReference type="EMBL" id="KAK1382310.1"/>
    </source>
</evidence>
<name>A0AAD8IB74_9APIA</name>
<dbReference type="AlphaFoldDB" id="A0AAD8IB74"/>
<dbReference type="EMBL" id="JAUIZM010000005">
    <property type="protein sequence ID" value="KAK1382310.1"/>
    <property type="molecule type" value="Genomic_DNA"/>
</dbReference>
<reference evidence="4" key="2">
    <citation type="submission" date="2023-05" db="EMBL/GenBank/DDBJ databases">
        <authorList>
            <person name="Schelkunov M.I."/>
        </authorList>
    </citation>
    <scope>NUCLEOTIDE SEQUENCE</scope>
    <source>
        <strain evidence="4">Hsosn_3</strain>
        <tissue evidence="4">Leaf</tissue>
    </source>
</reference>
<evidence type="ECO:0000313" key="5">
    <source>
        <dbReference type="Proteomes" id="UP001237642"/>
    </source>
</evidence>
<keyword evidence="3" id="KW-0315">Glutamine amidotransferase</keyword>
<dbReference type="InterPro" id="IPR051857">
    <property type="entry name" value="Asn_synthetase_domain"/>
</dbReference>
<dbReference type="Proteomes" id="UP001237642">
    <property type="component" value="Unassembled WGS sequence"/>
</dbReference>
<proteinExistence type="predicted"/>
<gene>
    <name evidence="4" type="ORF">POM88_020045</name>
</gene>
<sequence length="147" mass="17066">MGVTTKDVTIVDLGLFRKFKEISQAYEARFPFLDEDVIRTLLDIPLWEIADLDQPSGVGDKIILREISIQYSSSWKSTKVSWSYRNRFLVFTMTIKDDVISMQYFFHLVYIGDLGTLSQSTECWPHSGEIIFVSVWSTTLIFIFECQ</sequence>
<dbReference type="Gene3D" id="3.40.50.620">
    <property type="entry name" value="HUPs"/>
    <property type="match status" value="1"/>
</dbReference>